<sequence length="274" mass="30758">MAIGRDVYLDSRMIIQRLEELFPPSEQHPAFSSRETVGLAALLNKFTVDASLFRNAVSIMPPDFPVFADAAFIKDRADFFGKGWKADDLKQQRPEGLVHVRQCFDITETLFADDRSWVGGTEKPTLADLEGVWSIDWMISDLAPPKEYFSEDIYPKTYSWRKRFKAELEAARVCAPKPTALQGPDAVRAVLGSDFSDKDQIVDASDPVQVKVGTTVELFPTDGGGFTHKDKGRLIKLTKDEVAIAVESEKGDVEVHVHAPRWNFRISEVRDARL</sequence>
<dbReference type="EMBL" id="JAUTXU010000070">
    <property type="protein sequence ID" value="KAK3712235.1"/>
    <property type="molecule type" value="Genomic_DNA"/>
</dbReference>
<dbReference type="Proteomes" id="UP001281147">
    <property type="component" value="Unassembled WGS sequence"/>
</dbReference>
<evidence type="ECO:0000313" key="1">
    <source>
        <dbReference type="EMBL" id="KAK3712235.1"/>
    </source>
</evidence>
<comment type="caution">
    <text evidence="1">The sequence shown here is derived from an EMBL/GenBank/DDBJ whole genome shotgun (WGS) entry which is preliminary data.</text>
</comment>
<accession>A0ACC3N9V1</accession>
<protein>
    <submittedName>
        <fullName evidence="1">Uncharacterized protein</fullName>
    </submittedName>
</protein>
<evidence type="ECO:0000313" key="2">
    <source>
        <dbReference type="Proteomes" id="UP001281147"/>
    </source>
</evidence>
<gene>
    <name evidence="1" type="ORF">LTR37_009097</name>
</gene>
<keyword evidence="2" id="KW-1185">Reference proteome</keyword>
<reference evidence="1" key="1">
    <citation type="submission" date="2023-07" db="EMBL/GenBank/DDBJ databases">
        <title>Black Yeasts Isolated from many extreme environments.</title>
        <authorList>
            <person name="Coleine C."/>
            <person name="Stajich J.E."/>
            <person name="Selbmann L."/>
        </authorList>
    </citation>
    <scope>NUCLEOTIDE SEQUENCE</scope>
    <source>
        <strain evidence="1">CCFEE 5714</strain>
    </source>
</reference>
<name>A0ACC3N9V1_9PEZI</name>
<proteinExistence type="predicted"/>
<organism evidence="1 2">
    <name type="scientific">Vermiconidia calcicola</name>
    <dbReference type="NCBI Taxonomy" id="1690605"/>
    <lineage>
        <taxon>Eukaryota</taxon>
        <taxon>Fungi</taxon>
        <taxon>Dikarya</taxon>
        <taxon>Ascomycota</taxon>
        <taxon>Pezizomycotina</taxon>
        <taxon>Dothideomycetes</taxon>
        <taxon>Dothideomycetidae</taxon>
        <taxon>Mycosphaerellales</taxon>
        <taxon>Extremaceae</taxon>
        <taxon>Vermiconidia</taxon>
    </lineage>
</organism>